<evidence type="ECO:0000256" key="2">
    <source>
        <dbReference type="ARBA" id="ARBA00004184"/>
    </source>
</evidence>
<evidence type="ECO:0000259" key="8">
    <source>
        <dbReference type="Pfam" id="PF02823"/>
    </source>
</evidence>
<proteinExistence type="inferred from homology"/>
<reference evidence="9 10" key="1">
    <citation type="submission" date="2018-08" db="EMBL/GenBank/DDBJ databases">
        <title>Muricauda nanhaiensis sp. nov., isolated from seawater of the South China Sea.</title>
        <authorList>
            <person name="Dang Y."/>
        </authorList>
    </citation>
    <scope>NUCLEOTIDE SEQUENCE [LARGE SCALE GENOMIC DNA]</scope>
    <source>
        <strain evidence="9 10">SM1704</strain>
    </source>
</reference>
<dbReference type="Pfam" id="PF02823">
    <property type="entry name" value="ATP-synt_DE_N"/>
    <property type="match status" value="1"/>
</dbReference>
<dbReference type="RefSeq" id="WP_116184187.1">
    <property type="nucleotide sequence ID" value="NZ_QTJX01000002.1"/>
</dbReference>
<dbReference type="OrthoDB" id="5294255at2"/>
<dbReference type="EMBL" id="QTJX01000002">
    <property type="protein sequence ID" value="RDY59574.1"/>
    <property type="molecule type" value="Genomic_DNA"/>
</dbReference>
<keyword evidence="5" id="KW-0406">Ion transport</keyword>
<dbReference type="InterPro" id="IPR020546">
    <property type="entry name" value="ATP_synth_F1_dsu/esu_N"/>
</dbReference>
<keyword evidence="4" id="KW-0813">Transport</keyword>
<dbReference type="InterPro" id="IPR036771">
    <property type="entry name" value="ATPsynth_dsu/esu_N"/>
</dbReference>
<evidence type="ECO:0000256" key="1">
    <source>
        <dbReference type="ARBA" id="ARBA00003543"/>
    </source>
</evidence>
<evidence type="ECO:0000256" key="5">
    <source>
        <dbReference type="ARBA" id="ARBA00023065"/>
    </source>
</evidence>
<name>A0A371JPY1_9FLAO</name>
<evidence type="ECO:0000313" key="9">
    <source>
        <dbReference type="EMBL" id="RDY59574.1"/>
    </source>
</evidence>
<dbReference type="GO" id="GO:0046933">
    <property type="term" value="F:proton-transporting ATP synthase activity, rotational mechanism"/>
    <property type="evidence" value="ECO:0007669"/>
    <property type="project" value="InterPro"/>
</dbReference>
<evidence type="ECO:0000256" key="3">
    <source>
        <dbReference type="ARBA" id="ARBA00005712"/>
    </source>
</evidence>
<keyword evidence="10" id="KW-1185">Reference proteome</keyword>
<protein>
    <submittedName>
        <fullName evidence="9">F0F1 ATP synthase subunit epsilon</fullName>
    </submittedName>
</protein>
<comment type="function">
    <text evidence="1">Produces ATP from ADP in the presence of a proton gradient across the membrane.</text>
</comment>
<evidence type="ECO:0000256" key="4">
    <source>
        <dbReference type="ARBA" id="ARBA00022448"/>
    </source>
</evidence>
<dbReference type="GO" id="GO:0012505">
    <property type="term" value="C:endomembrane system"/>
    <property type="evidence" value="ECO:0007669"/>
    <property type="project" value="UniProtKB-SubCell"/>
</dbReference>
<gene>
    <name evidence="9" type="ORF">DX873_09365</name>
</gene>
<evidence type="ECO:0000313" key="10">
    <source>
        <dbReference type="Proteomes" id="UP000261828"/>
    </source>
</evidence>
<dbReference type="InterPro" id="IPR001469">
    <property type="entry name" value="ATP_synth_F1_dsu/esu"/>
</dbReference>
<keyword evidence="7" id="KW-0139">CF(1)</keyword>
<dbReference type="Proteomes" id="UP000261828">
    <property type="component" value="Unassembled WGS sequence"/>
</dbReference>
<dbReference type="GO" id="GO:0045259">
    <property type="term" value="C:proton-transporting ATP synthase complex"/>
    <property type="evidence" value="ECO:0007669"/>
    <property type="project" value="UniProtKB-KW"/>
</dbReference>
<organism evidence="9 10">
    <name type="scientific">Flagellimonas nanhaiensis</name>
    <dbReference type="NCBI Taxonomy" id="2292706"/>
    <lineage>
        <taxon>Bacteria</taxon>
        <taxon>Pseudomonadati</taxon>
        <taxon>Bacteroidota</taxon>
        <taxon>Flavobacteriia</taxon>
        <taxon>Flavobacteriales</taxon>
        <taxon>Flavobacteriaceae</taxon>
        <taxon>Flagellimonas</taxon>
    </lineage>
</organism>
<dbReference type="AlphaFoldDB" id="A0A371JPY1"/>
<keyword evidence="7" id="KW-0066">ATP synthesis</keyword>
<dbReference type="CDD" id="cd12152">
    <property type="entry name" value="F1-ATPase_delta"/>
    <property type="match status" value="1"/>
</dbReference>
<feature type="domain" description="ATP synthase F1 complex delta/epsilon subunit N-terminal" evidence="8">
    <location>
        <begin position="1"/>
        <end position="92"/>
    </location>
</feature>
<keyword evidence="6" id="KW-0472">Membrane</keyword>
<evidence type="ECO:0000256" key="7">
    <source>
        <dbReference type="ARBA" id="ARBA00023196"/>
    </source>
</evidence>
<comment type="caution">
    <text evidence="9">The sequence shown here is derived from an EMBL/GenBank/DDBJ whole genome shotgun (WGS) entry which is preliminary data.</text>
</comment>
<accession>A0A371JPY1</accession>
<comment type="subcellular location">
    <subcellularLocation>
        <location evidence="2">Endomembrane system</location>
        <topology evidence="2">Peripheral membrane protein</topology>
    </subcellularLocation>
</comment>
<dbReference type="SUPFAM" id="SSF51344">
    <property type="entry name" value="Epsilon subunit of F1F0-ATP synthase N-terminal domain"/>
    <property type="match status" value="1"/>
</dbReference>
<sequence length="92" mass="9898">MYLEIVSPEATLFSGEVTAVTVPGVNGEFQMLENHAPIVSLLQEGKVKVKGEISIDEEFQSKFTKGADGETVLSIISGTVEMKDNKVIVLAD</sequence>
<evidence type="ECO:0000256" key="6">
    <source>
        <dbReference type="ARBA" id="ARBA00023136"/>
    </source>
</evidence>
<comment type="similarity">
    <text evidence="3">Belongs to the ATPase epsilon chain family.</text>
</comment>
<dbReference type="Gene3D" id="2.60.15.10">
    <property type="entry name" value="F0F1 ATP synthase delta/epsilon subunit, N-terminal"/>
    <property type="match status" value="1"/>
</dbReference>